<name>A0AAW9F343_AERCA</name>
<reference evidence="1" key="1">
    <citation type="submission" date="2023-11" db="EMBL/GenBank/DDBJ databases">
        <title>WGS of Aeromonas in Northern Israel.</title>
        <authorList>
            <person name="Hershko Y."/>
        </authorList>
    </citation>
    <scope>NUCLEOTIDE SEQUENCE</scope>
    <source>
        <strain evidence="1">77416</strain>
    </source>
</reference>
<dbReference type="AlphaFoldDB" id="A0AAW9F343"/>
<protein>
    <submittedName>
        <fullName evidence="1">Uncharacterized protein</fullName>
    </submittedName>
</protein>
<sequence length="180" mass="19617">MGDAMLLGFQQMIDAERAGQTWLNSVPVVDGLLGELQQVAWKARVQEAMGEISAATRAYKIGAKVGELVQIFDGRHPGYAVIPWNTDPGQMKGHLINTYWCDSEPEDAPTIADVLERTLDDCAAASVFGVESLLRGCHPALRRTADQVADDLQDTRHRTGACLMGLPPAIYEGMAWKAVH</sequence>
<dbReference type="RefSeq" id="WP_005298705.1">
    <property type="nucleotide sequence ID" value="NZ_JAWZVC010000102.1"/>
</dbReference>
<evidence type="ECO:0000313" key="1">
    <source>
        <dbReference type="EMBL" id="MDX7723193.1"/>
    </source>
</evidence>
<dbReference type="EMBL" id="JAWZVU010000225">
    <property type="protein sequence ID" value="MDX7723193.1"/>
    <property type="molecule type" value="Genomic_DNA"/>
</dbReference>
<comment type="caution">
    <text evidence="1">The sequence shown here is derived from an EMBL/GenBank/DDBJ whole genome shotgun (WGS) entry which is preliminary data.</text>
</comment>
<proteinExistence type="predicted"/>
<dbReference type="Proteomes" id="UP001277183">
    <property type="component" value="Unassembled WGS sequence"/>
</dbReference>
<organism evidence="1 2">
    <name type="scientific">Aeromonas caviae</name>
    <name type="common">Aeromonas punctata</name>
    <dbReference type="NCBI Taxonomy" id="648"/>
    <lineage>
        <taxon>Bacteria</taxon>
        <taxon>Pseudomonadati</taxon>
        <taxon>Pseudomonadota</taxon>
        <taxon>Gammaproteobacteria</taxon>
        <taxon>Aeromonadales</taxon>
        <taxon>Aeromonadaceae</taxon>
        <taxon>Aeromonas</taxon>
    </lineage>
</organism>
<gene>
    <name evidence="1" type="ORF">SJS77_22665</name>
</gene>
<evidence type="ECO:0000313" key="2">
    <source>
        <dbReference type="Proteomes" id="UP001277183"/>
    </source>
</evidence>
<accession>A0AAW9F343</accession>